<reference evidence="2 3" key="1">
    <citation type="journal article" date="2018" name="Nat. Ecol. Evol.">
        <title>Pezizomycetes genomes reveal the molecular basis of ectomycorrhizal truffle lifestyle.</title>
        <authorList>
            <person name="Murat C."/>
            <person name="Payen T."/>
            <person name="Noel B."/>
            <person name="Kuo A."/>
            <person name="Morin E."/>
            <person name="Chen J."/>
            <person name="Kohler A."/>
            <person name="Krizsan K."/>
            <person name="Balestrini R."/>
            <person name="Da Silva C."/>
            <person name="Montanini B."/>
            <person name="Hainaut M."/>
            <person name="Levati E."/>
            <person name="Barry K.W."/>
            <person name="Belfiori B."/>
            <person name="Cichocki N."/>
            <person name="Clum A."/>
            <person name="Dockter R.B."/>
            <person name="Fauchery L."/>
            <person name="Guy J."/>
            <person name="Iotti M."/>
            <person name="Le Tacon F."/>
            <person name="Lindquist E.A."/>
            <person name="Lipzen A."/>
            <person name="Malagnac F."/>
            <person name="Mello A."/>
            <person name="Molinier V."/>
            <person name="Miyauchi S."/>
            <person name="Poulain J."/>
            <person name="Riccioni C."/>
            <person name="Rubini A."/>
            <person name="Sitrit Y."/>
            <person name="Splivallo R."/>
            <person name="Traeger S."/>
            <person name="Wang M."/>
            <person name="Zifcakova L."/>
            <person name="Wipf D."/>
            <person name="Zambonelli A."/>
            <person name="Paolocci F."/>
            <person name="Nowrousian M."/>
            <person name="Ottonello S."/>
            <person name="Baldrian P."/>
            <person name="Spatafora J.W."/>
            <person name="Henrissat B."/>
            <person name="Nagy L.G."/>
            <person name="Aury J.M."/>
            <person name="Wincker P."/>
            <person name="Grigoriev I.V."/>
            <person name="Bonfante P."/>
            <person name="Martin F.M."/>
        </authorList>
    </citation>
    <scope>NUCLEOTIDE SEQUENCE [LARGE SCALE GENOMIC DNA]</scope>
    <source>
        <strain evidence="2 3">120613-1</strain>
    </source>
</reference>
<feature type="compositionally biased region" description="Polar residues" evidence="1">
    <location>
        <begin position="598"/>
        <end position="618"/>
    </location>
</feature>
<protein>
    <submittedName>
        <fullName evidence="2">Uncharacterized protein</fullName>
    </submittedName>
</protein>
<dbReference type="EMBL" id="ML120524">
    <property type="protein sequence ID" value="RPA90497.1"/>
    <property type="molecule type" value="Genomic_DNA"/>
</dbReference>
<organism evidence="2 3">
    <name type="scientific">Choiromyces venosus 120613-1</name>
    <dbReference type="NCBI Taxonomy" id="1336337"/>
    <lineage>
        <taxon>Eukaryota</taxon>
        <taxon>Fungi</taxon>
        <taxon>Dikarya</taxon>
        <taxon>Ascomycota</taxon>
        <taxon>Pezizomycotina</taxon>
        <taxon>Pezizomycetes</taxon>
        <taxon>Pezizales</taxon>
        <taxon>Tuberaceae</taxon>
        <taxon>Choiromyces</taxon>
    </lineage>
</organism>
<accession>A0A3N4IZR6</accession>
<feature type="compositionally biased region" description="Pro residues" evidence="1">
    <location>
        <begin position="399"/>
        <end position="410"/>
    </location>
</feature>
<feature type="region of interest" description="Disordered" evidence="1">
    <location>
        <begin position="598"/>
        <end position="624"/>
    </location>
</feature>
<feature type="region of interest" description="Disordered" evidence="1">
    <location>
        <begin position="426"/>
        <end position="468"/>
    </location>
</feature>
<evidence type="ECO:0000256" key="1">
    <source>
        <dbReference type="SAM" id="MobiDB-lite"/>
    </source>
</evidence>
<dbReference type="AlphaFoldDB" id="A0A3N4IZR6"/>
<feature type="region of interest" description="Disordered" evidence="1">
    <location>
        <begin position="358"/>
        <end position="410"/>
    </location>
</feature>
<gene>
    <name evidence="2" type="ORF">L873DRAFT_1795455</name>
</gene>
<dbReference type="STRING" id="1336337.A0A3N4IZR6"/>
<name>A0A3N4IZR6_9PEZI</name>
<feature type="region of interest" description="Disordered" evidence="1">
    <location>
        <begin position="290"/>
        <end position="314"/>
    </location>
</feature>
<sequence length="921" mass="99632">MICHPPSDAGLPGACSSPALPSAALLSTALQVIQAGAITTTSRARDPQISLEISGLIKAIQKHGPVRTVQAHLQDLTKAEKALHIMDMLNLHQQQGEVLAVIVSHLWDTYIVPEKLWEHYEGGKSRFKEDISYDEFIAPTLTSAKLSKGRKERHISRLESKWVAGWEKRINMHSDHLSVLSEHYLRKTWQCLPLMLVIFIGDTDRVTPHVTQLDILLITQNASPPANLPQGVAEPVLVENPPVTPSRGVHQPDGSVTRGGRDPYPDTALTGVQGAIDVAVAGEQAASPILMPDDDAVPSCEPNASPPTNLPPAVAEPVLVENPSVTPIQGVHQPSVAATAALPGQSTLFGDVVRSETSTASRSVTGGLPSPSPCPERSPGKPAVDKFPSPANSRAQSPPEGPAPAELPRPPTFLEDILRSEAWAASRSVTGGLPSPSPYPEGSPHSRSLPPDQPVDTSTITTSPPFSADLAVDNFPSPADSQAQSPLQGLGLTLPRLSDALPYRHPSLHEAFPHIPRVPSPSFAPSSPLPGNTVVSQGTQEYQSSRLANTQLHAGLEAQATTLYYYSLPSNQPPSATPTTFPHRQPWLVPTYYGTPPAGTSRSTGQSVGLSSRATPPTTIGKRSHAEFTSGHIGVPQPYVFKLQNGWFESTPVQSATRVEGFYTSMDVPQFVKGGCPAAILNELRIYRHSASQLDDAWLNNCFHSLVQQALVQNPVVYLTALAAMKTTNHRLISLPVPPIILPSSEDSMLMDPGFPFAKYIESEHPVPATHKFYSLGDANICIGLDLWTKEAVQGWWNKCGGNLEGAASTLPLEQFSTAELQGGQFITMPPQLLWYLESDFPTITTSSTARRTSKFIEVRYISVMPNQEVDFDYWSDGTYDEISRYNHDLLVPTVMGWGAEPTKCEKRFWGAIEMHAVLAI</sequence>
<feature type="region of interest" description="Disordered" evidence="1">
    <location>
        <begin position="237"/>
        <end position="269"/>
    </location>
</feature>
<keyword evidence="3" id="KW-1185">Reference proteome</keyword>
<evidence type="ECO:0000313" key="2">
    <source>
        <dbReference type="EMBL" id="RPA90497.1"/>
    </source>
</evidence>
<dbReference type="Proteomes" id="UP000276215">
    <property type="component" value="Unassembled WGS sequence"/>
</dbReference>
<feature type="compositionally biased region" description="Polar residues" evidence="1">
    <location>
        <begin position="455"/>
        <end position="465"/>
    </location>
</feature>
<proteinExistence type="predicted"/>
<evidence type="ECO:0000313" key="3">
    <source>
        <dbReference type="Proteomes" id="UP000276215"/>
    </source>
</evidence>